<reference evidence="4 5" key="1">
    <citation type="submission" date="2017-07" db="EMBL/GenBank/DDBJ databases">
        <title>Leptospira spp. isolated from tropical soils.</title>
        <authorList>
            <person name="Thibeaux R."/>
            <person name="Iraola G."/>
            <person name="Ferres I."/>
            <person name="Bierque E."/>
            <person name="Girault D."/>
            <person name="Soupe-Gilbert M.-E."/>
            <person name="Picardeau M."/>
            <person name="Goarant C."/>
        </authorList>
    </citation>
    <scope>NUCLEOTIDE SEQUENCE [LARGE SCALE GENOMIC DNA]</scope>
    <source>
        <strain evidence="2 5">FH2-B-C1</strain>
        <strain evidence="3 4">FH2-B-D1</strain>
    </source>
</reference>
<accession>A0A2M9YP15</accession>
<proteinExistence type="predicted"/>
<protein>
    <submittedName>
        <fullName evidence="2">Uncharacterized protein</fullName>
    </submittedName>
</protein>
<keyword evidence="4" id="KW-1185">Reference proteome</keyword>
<dbReference type="EMBL" id="NPDU01000001">
    <property type="protein sequence ID" value="PJZ63905.1"/>
    <property type="molecule type" value="Genomic_DNA"/>
</dbReference>
<feature type="region of interest" description="Disordered" evidence="1">
    <location>
        <begin position="63"/>
        <end position="84"/>
    </location>
</feature>
<evidence type="ECO:0000313" key="4">
    <source>
        <dbReference type="Proteomes" id="UP000232149"/>
    </source>
</evidence>
<dbReference type="Proteomes" id="UP000232149">
    <property type="component" value="Unassembled WGS sequence"/>
</dbReference>
<comment type="caution">
    <text evidence="2">The sequence shown here is derived from an EMBL/GenBank/DDBJ whole genome shotgun (WGS) entry which is preliminary data.</text>
</comment>
<gene>
    <name evidence="3" type="ORF">CH376_00310</name>
    <name evidence="2" type="ORF">CH380_10800</name>
</gene>
<dbReference type="Proteomes" id="UP000232188">
    <property type="component" value="Unassembled WGS sequence"/>
</dbReference>
<dbReference type="AlphaFoldDB" id="A0A2M9YP15"/>
<feature type="compositionally biased region" description="Basic residues" evidence="1">
    <location>
        <begin position="7"/>
        <end position="17"/>
    </location>
</feature>
<feature type="compositionally biased region" description="Basic and acidic residues" evidence="1">
    <location>
        <begin position="67"/>
        <end position="84"/>
    </location>
</feature>
<evidence type="ECO:0000313" key="3">
    <source>
        <dbReference type="EMBL" id="PJZ63905.1"/>
    </source>
</evidence>
<dbReference type="EMBL" id="NPDV01000008">
    <property type="protein sequence ID" value="PJZ53287.1"/>
    <property type="molecule type" value="Genomic_DNA"/>
</dbReference>
<organism evidence="2 5">
    <name type="scientific">Leptospira adleri</name>
    <dbReference type="NCBI Taxonomy" id="2023186"/>
    <lineage>
        <taxon>Bacteria</taxon>
        <taxon>Pseudomonadati</taxon>
        <taxon>Spirochaetota</taxon>
        <taxon>Spirochaetia</taxon>
        <taxon>Leptospirales</taxon>
        <taxon>Leptospiraceae</taxon>
        <taxon>Leptospira</taxon>
    </lineage>
</organism>
<sequence length="84" mass="9623">MQEFLHSLRKNSVRNKKNQVTQKSKFCESSHTKRKDVDFVELGVFVFKSSMGVPTFSMEIGLCKGRGRSDHSNPLKEDSSKTRD</sequence>
<evidence type="ECO:0000313" key="2">
    <source>
        <dbReference type="EMBL" id="PJZ53287.1"/>
    </source>
</evidence>
<name>A0A2M9YP15_9LEPT</name>
<feature type="region of interest" description="Disordered" evidence="1">
    <location>
        <begin position="1"/>
        <end position="33"/>
    </location>
</feature>
<evidence type="ECO:0000313" key="5">
    <source>
        <dbReference type="Proteomes" id="UP000232188"/>
    </source>
</evidence>
<evidence type="ECO:0000256" key="1">
    <source>
        <dbReference type="SAM" id="MobiDB-lite"/>
    </source>
</evidence>